<dbReference type="EMBL" id="ONZQ02000003">
    <property type="protein sequence ID" value="SPN99850.1"/>
    <property type="molecule type" value="Genomic_DNA"/>
</dbReference>
<evidence type="ECO:0000313" key="2">
    <source>
        <dbReference type="EMBL" id="SPN99850.1"/>
    </source>
</evidence>
<keyword evidence="3" id="KW-1185">Reference proteome</keyword>
<feature type="compositionally biased region" description="Polar residues" evidence="1">
    <location>
        <begin position="1"/>
        <end position="10"/>
    </location>
</feature>
<dbReference type="AlphaFoldDB" id="A0AAE8STI6"/>
<feature type="region of interest" description="Disordered" evidence="1">
    <location>
        <begin position="1"/>
        <end position="52"/>
    </location>
</feature>
<organism evidence="2 3">
    <name type="scientific">Cephalotrichum gorgonifer</name>
    <dbReference type="NCBI Taxonomy" id="2041049"/>
    <lineage>
        <taxon>Eukaryota</taxon>
        <taxon>Fungi</taxon>
        <taxon>Dikarya</taxon>
        <taxon>Ascomycota</taxon>
        <taxon>Pezizomycotina</taxon>
        <taxon>Sordariomycetes</taxon>
        <taxon>Hypocreomycetidae</taxon>
        <taxon>Microascales</taxon>
        <taxon>Microascaceae</taxon>
        <taxon>Cephalotrichum</taxon>
    </lineage>
</organism>
<gene>
    <name evidence="2" type="ORF">DNG_02702</name>
</gene>
<dbReference type="Proteomes" id="UP001187682">
    <property type="component" value="Unassembled WGS sequence"/>
</dbReference>
<evidence type="ECO:0000256" key="1">
    <source>
        <dbReference type="SAM" id="MobiDB-lite"/>
    </source>
</evidence>
<sequence>MQLTNMNTNAGAMPIPRNSRTDTSEYELVNNCDEAGNASGGATDPGSAKRGK</sequence>
<reference evidence="2" key="1">
    <citation type="submission" date="2018-03" db="EMBL/GenBank/DDBJ databases">
        <authorList>
            <person name="Guldener U."/>
        </authorList>
    </citation>
    <scope>NUCLEOTIDE SEQUENCE</scope>
</reference>
<evidence type="ECO:0000313" key="3">
    <source>
        <dbReference type="Proteomes" id="UP001187682"/>
    </source>
</evidence>
<protein>
    <submittedName>
        <fullName evidence="2">Uncharacterized protein</fullName>
    </submittedName>
</protein>
<accession>A0AAE8STI6</accession>
<name>A0AAE8STI6_9PEZI</name>
<proteinExistence type="predicted"/>
<comment type="caution">
    <text evidence="2">The sequence shown here is derived from an EMBL/GenBank/DDBJ whole genome shotgun (WGS) entry which is preliminary data.</text>
</comment>